<keyword evidence="3" id="KW-1185">Reference proteome</keyword>
<gene>
    <name evidence="2" type="ORF">BVC80_8697g19</name>
</gene>
<feature type="region of interest" description="Disordered" evidence="1">
    <location>
        <begin position="1"/>
        <end position="21"/>
    </location>
</feature>
<accession>A0A200Q0D5</accession>
<name>A0A200Q0D5_MACCD</name>
<evidence type="ECO:0000256" key="1">
    <source>
        <dbReference type="SAM" id="MobiDB-lite"/>
    </source>
</evidence>
<dbReference type="InParanoid" id="A0A200Q0D5"/>
<dbReference type="AlphaFoldDB" id="A0A200Q0D5"/>
<feature type="compositionally biased region" description="Acidic residues" evidence="1">
    <location>
        <begin position="1"/>
        <end position="13"/>
    </location>
</feature>
<dbReference type="Proteomes" id="UP000195402">
    <property type="component" value="Unassembled WGS sequence"/>
</dbReference>
<reference evidence="2 3" key="1">
    <citation type="journal article" date="2017" name="Mol. Plant">
        <title>The Genome of Medicinal Plant Macleaya cordata Provides New Insights into Benzylisoquinoline Alkaloids Metabolism.</title>
        <authorList>
            <person name="Liu X."/>
            <person name="Liu Y."/>
            <person name="Huang P."/>
            <person name="Ma Y."/>
            <person name="Qing Z."/>
            <person name="Tang Q."/>
            <person name="Cao H."/>
            <person name="Cheng P."/>
            <person name="Zheng Y."/>
            <person name="Yuan Z."/>
            <person name="Zhou Y."/>
            <person name="Liu J."/>
            <person name="Tang Z."/>
            <person name="Zhuo Y."/>
            <person name="Zhang Y."/>
            <person name="Yu L."/>
            <person name="Huang J."/>
            <person name="Yang P."/>
            <person name="Peng Q."/>
            <person name="Zhang J."/>
            <person name="Jiang W."/>
            <person name="Zhang Z."/>
            <person name="Lin K."/>
            <person name="Ro D.K."/>
            <person name="Chen X."/>
            <person name="Xiong X."/>
            <person name="Shang Y."/>
            <person name="Huang S."/>
            <person name="Zeng J."/>
        </authorList>
    </citation>
    <scope>NUCLEOTIDE SEQUENCE [LARGE SCALE GENOMIC DNA]</scope>
    <source>
        <strain evidence="3">cv. BLH2017</strain>
        <tissue evidence="2">Root</tissue>
    </source>
</reference>
<organism evidence="2 3">
    <name type="scientific">Macleaya cordata</name>
    <name type="common">Five-seeded plume-poppy</name>
    <name type="synonym">Bocconia cordata</name>
    <dbReference type="NCBI Taxonomy" id="56857"/>
    <lineage>
        <taxon>Eukaryota</taxon>
        <taxon>Viridiplantae</taxon>
        <taxon>Streptophyta</taxon>
        <taxon>Embryophyta</taxon>
        <taxon>Tracheophyta</taxon>
        <taxon>Spermatophyta</taxon>
        <taxon>Magnoliopsida</taxon>
        <taxon>Ranunculales</taxon>
        <taxon>Papaveraceae</taxon>
        <taxon>Papaveroideae</taxon>
        <taxon>Macleaya</taxon>
    </lineage>
</organism>
<comment type="caution">
    <text evidence="2">The sequence shown here is derived from an EMBL/GenBank/DDBJ whole genome shotgun (WGS) entry which is preliminary data.</text>
</comment>
<evidence type="ECO:0000313" key="3">
    <source>
        <dbReference type="Proteomes" id="UP000195402"/>
    </source>
</evidence>
<proteinExistence type="predicted"/>
<dbReference type="EMBL" id="MVGT01003459">
    <property type="protein sequence ID" value="OVA03933.1"/>
    <property type="molecule type" value="Genomic_DNA"/>
</dbReference>
<sequence length="143" mass="16385">MEEEGILDAEEGLMESGSPDKHFWSKLDDGYETNNDDDDYERGIAIVTCSQLADICSKMKEINDGYYTKNDDDCERGAGKVFGSQLADISSKKKKTFIKKMIFPVQKLSKQQLSILFFKKKKMIKVRSYLDKKKSASQKKNLF</sequence>
<evidence type="ECO:0000313" key="2">
    <source>
        <dbReference type="EMBL" id="OVA03933.1"/>
    </source>
</evidence>
<protein>
    <submittedName>
        <fullName evidence="2">Uncharacterized protein</fullName>
    </submittedName>
</protein>